<dbReference type="Gene3D" id="3.30.70.920">
    <property type="match status" value="1"/>
</dbReference>
<dbReference type="SMART" id="SM00344">
    <property type="entry name" value="HTH_ASNC"/>
    <property type="match status" value="1"/>
</dbReference>
<keyword evidence="6" id="KW-1185">Reference proteome</keyword>
<dbReference type="AlphaFoldDB" id="A0A6C2U8T0"/>
<dbReference type="InterPro" id="IPR000485">
    <property type="entry name" value="AsnC-type_HTH_dom"/>
</dbReference>
<dbReference type="SUPFAM" id="SSF54909">
    <property type="entry name" value="Dimeric alpha+beta barrel"/>
    <property type="match status" value="1"/>
</dbReference>
<dbReference type="Pfam" id="PF01037">
    <property type="entry name" value="AsnC_trans_reg"/>
    <property type="match status" value="1"/>
</dbReference>
<dbReference type="PRINTS" id="PR00033">
    <property type="entry name" value="HTHASNC"/>
</dbReference>
<accession>A0A6C2U8T0</accession>
<dbReference type="InterPro" id="IPR019885">
    <property type="entry name" value="Tscrpt_reg_HTH_AsnC-type_CS"/>
</dbReference>
<dbReference type="InterPro" id="IPR019888">
    <property type="entry name" value="Tscrpt_reg_AsnC-like"/>
</dbReference>
<dbReference type="GO" id="GO:0005829">
    <property type="term" value="C:cytosol"/>
    <property type="evidence" value="ECO:0007669"/>
    <property type="project" value="TreeGrafter"/>
</dbReference>
<reference evidence="5 6" key="1">
    <citation type="submission" date="2019-04" db="EMBL/GenBank/DDBJ databases">
        <authorList>
            <person name="Van Vliet M D."/>
        </authorList>
    </citation>
    <scope>NUCLEOTIDE SEQUENCE [LARGE SCALE GENOMIC DNA]</scope>
    <source>
        <strain evidence="5 6">F1</strain>
    </source>
</reference>
<organism evidence="5 6">
    <name type="scientific">Pontiella desulfatans</name>
    <dbReference type="NCBI Taxonomy" id="2750659"/>
    <lineage>
        <taxon>Bacteria</taxon>
        <taxon>Pseudomonadati</taxon>
        <taxon>Kiritimatiellota</taxon>
        <taxon>Kiritimatiellia</taxon>
        <taxon>Kiritimatiellales</taxon>
        <taxon>Pontiellaceae</taxon>
        <taxon>Pontiella</taxon>
    </lineage>
</organism>
<dbReference type="GO" id="GO:0043200">
    <property type="term" value="P:response to amino acid"/>
    <property type="evidence" value="ECO:0007669"/>
    <property type="project" value="TreeGrafter"/>
</dbReference>
<evidence type="ECO:0000313" key="5">
    <source>
        <dbReference type="EMBL" id="VGO16522.1"/>
    </source>
</evidence>
<dbReference type="Gene3D" id="1.10.10.10">
    <property type="entry name" value="Winged helix-like DNA-binding domain superfamily/Winged helix DNA-binding domain"/>
    <property type="match status" value="1"/>
</dbReference>
<dbReference type="CDD" id="cd00090">
    <property type="entry name" value="HTH_ARSR"/>
    <property type="match status" value="1"/>
</dbReference>
<feature type="domain" description="HTH asnC-type" evidence="4">
    <location>
        <begin position="3"/>
        <end position="63"/>
    </location>
</feature>
<evidence type="ECO:0000256" key="1">
    <source>
        <dbReference type="ARBA" id="ARBA00023015"/>
    </source>
</evidence>
<evidence type="ECO:0000256" key="2">
    <source>
        <dbReference type="ARBA" id="ARBA00023125"/>
    </source>
</evidence>
<dbReference type="InterPro" id="IPR011008">
    <property type="entry name" value="Dimeric_a/b-barrel"/>
</dbReference>
<dbReference type="Proteomes" id="UP000366872">
    <property type="component" value="Unassembled WGS sequence"/>
</dbReference>
<gene>
    <name evidence="5" type="primary">asnC</name>
    <name evidence="5" type="ORF">PDESU_05113</name>
</gene>
<dbReference type="Pfam" id="PF13412">
    <property type="entry name" value="HTH_24"/>
    <property type="match status" value="1"/>
</dbReference>
<keyword evidence="3" id="KW-0804">Transcription</keyword>
<dbReference type="InterPro" id="IPR036388">
    <property type="entry name" value="WH-like_DNA-bd_sf"/>
</dbReference>
<dbReference type="PANTHER" id="PTHR30154:SF34">
    <property type="entry name" value="TRANSCRIPTIONAL REGULATOR AZLB"/>
    <property type="match status" value="1"/>
</dbReference>
<sequence>MQLDGTDWKIINILREAHVPNNAIAKALNLSEGAIRQRLKKLKDSGVMVVRGLINPDILEGQQIALIAVTVAESALLESKAAEIAELENVQSVNLTTGRYDLMVEILVDSNKGLVRFLTEQLSQVAGVSSTESFLVLKGYNKYI</sequence>
<evidence type="ECO:0000259" key="4">
    <source>
        <dbReference type="PROSITE" id="PS50956"/>
    </source>
</evidence>
<protein>
    <submittedName>
        <fullName evidence="5">Regulatory protein AsnC</fullName>
    </submittedName>
</protein>
<dbReference type="InterPro" id="IPR019887">
    <property type="entry name" value="Tscrpt_reg_AsnC/Lrp_C"/>
</dbReference>
<name>A0A6C2U8T0_PONDE</name>
<evidence type="ECO:0000256" key="3">
    <source>
        <dbReference type="ARBA" id="ARBA00023163"/>
    </source>
</evidence>
<dbReference type="PROSITE" id="PS50956">
    <property type="entry name" value="HTH_ASNC_2"/>
    <property type="match status" value="1"/>
</dbReference>
<proteinExistence type="predicted"/>
<dbReference type="GO" id="GO:0006355">
    <property type="term" value="P:regulation of DNA-templated transcription"/>
    <property type="evidence" value="ECO:0007669"/>
    <property type="project" value="UniProtKB-ARBA"/>
</dbReference>
<dbReference type="PANTHER" id="PTHR30154">
    <property type="entry name" value="LEUCINE-RESPONSIVE REGULATORY PROTEIN"/>
    <property type="match status" value="1"/>
</dbReference>
<dbReference type="InterPro" id="IPR011991">
    <property type="entry name" value="ArsR-like_HTH"/>
</dbReference>
<dbReference type="GO" id="GO:0043565">
    <property type="term" value="F:sequence-specific DNA binding"/>
    <property type="evidence" value="ECO:0007669"/>
    <property type="project" value="InterPro"/>
</dbReference>
<dbReference type="EMBL" id="CAAHFG010000003">
    <property type="protein sequence ID" value="VGO16522.1"/>
    <property type="molecule type" value="Genomic_DNA"/>
</dbReference>
<dbReference type="PROSITE" id="PS00519">
    <property type="entry name" value="HTH_ASNC_1"/>
    <property type="match status" value="1"/>
</dbReference>
<keyword evidence="1" id="KW-0805">Transcription regulation</keyword>
<evidence type="ECO:0000313" key="6">
    <source>
        <dbReference type="Proteomes" id="UP000366872"/>
    </source>
</evidence>
<keyword evidence="2" id="KW-0238">DNA-binding</keyword>
<dbReference type="InterPro" id="IPR036390">
    <property type="entry name" value="WH_DNA-bd_sf"/>
</dbReference>
<dbReference type="SUPFAM" id="SSF46785">
    <property type="entry name" value="Winged helix' DNA-binding domain"/>
    <property type="match status" value="1"/>
</dbReference>